<evidence type="ECO:0000256" key="2">
    <source>
        <dbReference type="ARBA" id="ARBA00022692"/>
    </source>
</evidence>
<evidence type="ECO:0000256" key="3">
    <source>
        <dbReference type="ARBA" id="ARBA00022989"/>
    </source>
</evidence>
<dbReference type="InterPro" id="IPR007269">
    <property type="entry name" value="ICMT_MeTrfase"/>
</dbReference>
<dbReference type="AlphaFoldDB" id="A0A9X1P8C4"/>
<evidence type="ECO:0000256" key="4">
    <source>
        <dbReference type="ARBA" id="ARBA00023136"/>
    </source>
</evidence>
<evidence type="ECO:0000313" key="7">
    <source>
        <dbReference type="Proteomes" id="UP001139035"/>
    </source>
</evidence>
<comment type="subcellular location">
    <subcellularLocation>
        <location evidence="1">Membrane</location>
        <topology evidence="1">Multi-pass membrane protein</topology>
    </subcellularLocation>
</comment>
<comment type="caution">
    <text evidence="6">The sequence shown here is derived from an EMBL/GenBank/DDBJ whole genome shotgun (WGS) entry which is preliminary data.</text>
</comment>
<name>A0A9X1P8C4_9HYPH</name>
<dbReference type="GO" id="GO:0004671">
    <property type="term" value="F:protein C-terminal S-isoprenylcysteine carboxyl O-methyltransferase activity"/>
    <property type="evidence" value="ECO:0007669"/>
    <property type="project" value="InterPro"/>
</dbReference>
<dbReference type="Gene3D" id="1.20.120.1630">
    <property type="match status" value="1"/>
</dbReference>
<dbReference type="InterPro" id="IPR052527">
    <property type="entry name" value="Metal_cation-efflux_comp"/>
</dbReference>
<dbReference type="Proteomes" id="UP001139035">
    <property type="component" value="Unassembled WGS sequence"/>
</dbReference>
<gene>
    <name evidence="6" type="ORF">LZD57_23840</name>
</gene>
<feature type="transmembrane region" description="Helical" evidence="5">
    <location>
        <begin position="129"/>
        <end position="155"/>
    </location>
</feature>
<dbReference type="GO" id="GO:0016020">
    <property type="term" value="C:membrane"/>
    <property type="evidence" value="ECO:0007669"/>
    <property type="project" value="UniProtKB-SubCell"/>
</dbReference>
<organism evidence="6 7">
    <name type="scientific">Jiella avicenniae</name>
    <dbReference type="NCBI Taxonomy" id="2907202"/>
    <lineage>
        <taxon>Bacteria</taxon>
        <taxon>Pseudomonadati</taxon>
        <taxon>Pseudomonadota</taxon>
        <taxon>Alphaproteobacteria</taxon>
        <taxon>Hyphomicrobiales</taxon>
        <taxon>Aurantimonadaceae</taxon>
        <taxon>Jiella</taxon>
    </lineage>
</organism>
<keyword evidence="4 5" id="KW-0472">Membrane</keyword>
<keyword evidence="2 5" id="KW-0812">Transmembrane</keyword>
<dbReference type="PANTHER" id="PTHR43847">
    <property type="entry name" value="BLL3993 PROTEIN"/>
    <property type="match status" value="1"/>
</dbReference>
<evidence type="ECO:0000313" key="6">
    <source>
        <dbReference type="EMBL" id="MCE7031011.1"/>
    </source>
</evidence>
<keyword evidence="3 5" id="KW-1133">Transmembrane helix</keyword>
<sequence>MLLALFVAAAIVVRLGSVVVSRRHEAALRADGAREVGAGVSRLMAAAHAAFMLAGAVEASLVRPVADWVSVAGLLLYLVGIAMLVVVVRLLGRFWTVKVMIARDHALVTHPLFRAVRHPNYFLNILPELVGYALVLHAWWTLVVGLPLYLVAMVLRIRQEEAAMAERFAGYAKA</sequence>
<dbReference type="Pfam" id="PF04140">
    <property type="entry name" value="ICMT"/>
    <property type="match status" value="1"/>
</dbReference>
<dbReference type="PANTHER" id="PTHR43847:SF1">
    <property type="entry name" value="BLL3993 PROTEIN"/>
    <property type="match status" value="1"/>
</dbReference>
<keyword evidence="7" id="KW-1185">Reference proteome</keyword>
<dbReference type="RefSeq" id="WP_233722081.1">
    <property type="nucleotide sequence ID" value="NZ_JAJUWU010000042.1"/>
</dbReference>
<proteinExistence type="predicted"/>
<feature type="transmembrane region" description="Helical" evidence="5">
    <location>
        <begin position="74"/>
        <end position="92"/>
    </location>
</feature>
<evidence type="ECO:0000256" key="1">
    <source>
        <dbReference type="ARBA" id="ARBA00004141"/>
    </source>
</evidence>
<evidence type="ECO:0000256" key="5">
    <source>
        <dbReference type="SAM" id="Phobius"/>
    </source>
</evidence>
<accession>A0A9X1P8C4</accession>
<dbReference type="EMBL" id="JAJUWU010000042">
    <property type="protein sequence ID" value="MCE7031011.1"/>
    <property type="molecule type" value="Genomic_DNA"/>
</dbReference>
<reference evidence="6" key="1">
    <citation type="submission" date="2022-01" db="EMBL/GenBank/DDBJ databases">
        <title>Jiella avicenniae sp. nov., a novel endophytic bacterium isolated from bark of Avicennia marina.</title>
        <authorList>
            <person name="Tuo L."/>
        </authorList>
    </citation>
    <scope>NUCLEOTIDE SEQUENCE</scope>
    <source>
        <strain evidence="6">CBK1P-4</strain>
    </source>
</reference>
<feature type="transmembrane region" description="Helical" evidence="5">
    <location>
        <begin position="45"/>
        <end position="62"/>
    </location>
</feature>
<protein>
    <submittedName>
        <fullName evidence="6">DUF1295 domain-containing protein</fullName>
    </submittedName>
</protein>